<dbReference type="GO" id="GO:0008173">
    <property type="term" value="F:RNA methyltransferase activity"/>
    <property type="evidence" value="ECO:0007669"/>
    <property type="project" value="UniProtKB-ARBA"/>
</dbReference>
<dbReference type="Proteomes" id="UP001187192">
    <property type="component" value="Unassembled WGS sequence"/>
</dbReference>
<evidence type="ECO:0000313" key="4">
    <source>
        <dbReference type="EMBL" id="GMN36930.1"/>
    </source>
</evidence>
<dbReference type="AlphaFoldDB" id="A0AA87ZR42"/>
<evidence type="ECO:0000313" key="5">
    <source>
        <dbReference type="Proteomes" id="UP001187192"/>
    </source>
</evidence>
<evidence type="ECO:0000256" key="2">
    <source>
        <dbReference type="ARBA" id="ARBA00022603"/>
    </source>
</evidence>
<organism evidence="4 5">
    <name type="scientific">Ficus carica</name>
    <name type="common">Common fig</name>
    <dbReference type="NCBI Taxonomy" id="3494"/>
    <lineage>
        <taxon>Eukaryota</taxon>
        <taxon>Viridiplantae</taxon>
        <taxon>Streptophyta</taxon>
        <taxon>Embryophyta</taxon>
        <taxon>Tracheophyta</taxon>
        <taxon>Spermatophyta</taxon>
        <taxon>Magnoliopsida</taxon>
        <taxon>eudicotyledons</taxon>
        <taxon>Gunneridae</taxon>
        <taxon>Pentapetalae</taxon>
        <taxon>rosids</taxon>
        <taxon>fabids</taxon>
        <taxon>Rosales</taxon>
        <taxon>Moraceae</taxon>
        <taxon>Ficeae</taxon>
        <taxon>Ficus</taxon>
    </lineage>
</organism>
<name>A0AA87ZR42_FICCA</name>
<keyword evidence="3" id="KW-0808">Transferase</keyword>
<evidence type="ECO:0000256" key="1">
    <source>
        <dbReference type="ARBA" id="ARBA00009725"/>
    </source>
</evidence>
<keyword evidence="5" id="KW-1185">Reference proteome</keyword>
<dbReference type="SUPFAM" id="SSF53335">
    <property type="entry name" value="S-adenosyl-L-methionine-dependent methyltransferases"/>
    <property type="match status" value="1"/>
</dbReference>
<dbReference type="EMBL" id="BTGU01000006">
    <property type="protein sequence ID" value="GMN36930.1"/>
    <property type="molecule type" value="Genomic_DNA"/>
</dbReference>
<dbReference type="InterPro" id="IPR029063">
    <property type="entry name" value="SAM-dependent_MTases_sf"/>
</dbReference>
<comment type="similarity">
    <text evidence="1">Belongs to the methyltransferase superfamily. METL family.</text>
</comment>
<keyword evidence="2" id="KW-0489">Methyltransferase</keyword>
<accession>A0AA87ZR42</accession>
<reference evidence="4" key="1">
    <citation type="submission" date="2023-07" db="EMBL/GenBank/DDBJ databases">
        <title>draft genome sequence of fig (Ficus carica).</title>
        <authorList>
            <person name="Takahashi T."/>
            <person name="Nishimura K."/>
        </authorList>
    </citation>
    <scope>NUCLEOTIDE SEQUENCE</scope>
</reference>
<evidence type="ECO:0000256" key="3">
    <source>
        <dbReference type="ARBA" id="ARBA00022679"/>
    </source>
</evidence>
<dbReference type="PANTHER" id="PTHR22809:SF8">
    <property type="entry name" value="TRNA N(3)-METHYLCYTIDINE METHYLTRANSFERASE"/>
    <property type="match status" value="1"/>
</dbReference>
<dbReference type="PANTHER" id="PTHR22809">
    <property type="entry name" value="METHYLTRANSFERASE-RELATED"/>
    <property type="match status" value="1"/>
</dbReference>
<dbReference type="Gene3D" id="3.40.50.150">
    <property type="entry name" value="Vaccinia Virus protein VP39"/>
    <property type="match status" value="1"/>
</dbReference>
<dbReference type="InterPro" id="IPR026113">
    <property type="entry name" value="METTL2/6/8-like"/>
</dbReference>
<proteinExistence type="inferred from homology"/>
<gene>
    <name evidence="4" type="ORF">TIFTF001_006406</name>
</gene>
<dbReference type="GO" id="GO:0008757">
    <property type="term" value="F:S-adenosylmethionine-dependent methyltransferase activity"/>
    <property type="evidence" value="ECO:0007669"/>
    <property type="project" value="UniProtKB-ARBA"/>
</dbReference>
<dbReference type="GO" id="GO:0032259">
    <property type="term" value="P:methylation"/>
    <property type="evidence" value="ECO:0007669"/>
    <property type="project" value="UniProtKB-KW"/>
</dbReference>
<protein>
    <submittedName>
        <fullName evidence="4">Uncharacterized protein</fullName>
    </submittedName>
</protein>
<comment type="caution">
    <text evidence="4">The sequence shown here is derived from an EMBL/GenBank/DDBJ whole genome shotgun (WGS) entry which is preliminary data.</text>
</comment>
<sequence>MPPKYWDKFYKRHQDKFFKNRHYLEKVWGCFFPQDHLSPNGKVVLEVFMLSAVSPSKMPVILQNIRGVIKQNGYVLLRDYAVGDFAQVKLQKKDRMIGEDFYVRGVGTVRILYCPSINILTLRDHIVCITRFMMEFVYMHQCSFYFSEEFLSTLFLRAGFTTVDMNTYCRRAYNCSRNVTMDRYSPRRPVLDEAGCIMHIPRLYLKERYRNFKS</sequence>